<organism evidence="18 19">
    <name type="scientific">Desulfomonile tiedjei (strain ATCC 49306 / DSM 6799 / DCB-1)</name>
    <dbReference type="NCBI Taxonomy" id="706587"/>
    <lineage>
        <taxon>Bacteria</taxon>
        <taxon>Pseudomonadati</taxon>
        <taxon>Thermodesulfobacteriota</taxon>
        <taxon>Desulfomonilia</taxon>
        <taxon>Desulfomonilales</taxon>
        <taxon>Desulfomonilaceae</taxon>
        <taxon>Desulfomonile</taxon>
    </lineage>
</organism>
<dbReference type="InterPro" id="IPR036097">
    <property type="entry name" value="HisK_dim/P_sf"/>
</dbReference>
<comment type="subcellular location">
    <subcellularLocation>
        <location evidence="2">Cell membrane</location>
        <topology evidence="2">Multi-pass membrane protein</topology>
    </subcellularLocation>
</comment>
<dbReference type="GO" id="GO:0000155">
    <property type="term" value="F:phosphorelay sensor kinase activity"/>
    <property type="evidence" value="ECO:0007669"/>
    <property type="project" value="InterPro"/>
</dbReference>
<dbReference type="InterPro" id="IPR035965">
    <property type="entry name" value="PAS-like_dom_sf"/>
</dbReference>
<dbReference type="InterPro" id="IPR036890">
    <property type="entry name" value="HATPase_C_sf"/>
</dbReference>
<dbReference type="InterPro" id="IPR003660">
    <property type="entry name" value="HAMP_dom"/>
</dbReference>
<evidence type="ECO:0000256" key="2">
    <source>
        <dbReference type="ARBA" id="ARBA00004651"/>
    </source>
</evidence>
<keyword evidence="13 14" id="KW-0472">Membrane</keyword>
<dbReference type="PANTHER" id="PTHR43065">
    <property type="entry name" value="SENSOR HISTIDINE KINASE"/>
    <property type="match status" value="1"/>
</dbReference>
<evidence type="ECO:0000259" key="15">
    <source>
        <dbReference type="PROSITE" id="PS50109"/>
    </source>
</evidence>
<dbReference type="STRING" id="706587.Desti_0819"/>
<comment type="catalytic activity">
    <reaction evidence="1">
        <text>ATP + protein L-histidine = ADP + protein N-phospho-L-histidine.</text>
        <dbReference type="EC" id="2.7.13.3"/>
    </reaction>
</comment>
<dbReference type="SUPFAM" id="SSF47384">
    <property type="entry name" value="Homodimeric domain of signal transducing histidine kinase"/>
    <property type="match status" value="1"/>
</dbReference>
<feature type="domain" description="Histidine kinase" evidence="15">
    <location>
        <begin position="504"/>
        <end position="729"/>
    </location>
</feature>
<keyword evidence="5" id="KW-0597">Phosphoprotein</keyword>
<dbReference type="InterPro" id="IPR005467">
    <property type="entry name" value="His_kinase_dom"/>
</dbReference>
<dbReference type="OrthoDB" id="9781147at2"/>
<dbReference type="InterPro" id="IPR000014">
    <property type="entry name" value="PAS"/>
</dbReference>
<protein>
    <recommendedName>
        <fullName evidence="3">histidine kinase</fullName>
        <ecNumber evidence="3">2.7.13.3</ecNumber>
    </recommendedName>
</protein>
<dbReference type="InterPro" id="IPR003594">
    <property type="entry name" value="HATPase_dom"/>
</dbReference>
<dbReference type="Pfam" id="PF00512">
    <property type="entry name" value="HisKA"/>
    <property type="match status" value="1"/>
</dbReference>
<dbReference type="CDD" id="cd00082">
    <property type="entry name" value="HisKA"/>
    <property type="match status" value="1"/>
</dbReference>
<sequence length="737" mass="81705">MFSSIRSKLIAIFIFLIGLPLLLSGYSAYEAASRAILAQTEEQLGNLALKTAQQIDSFVDGARNEIRLLSDSPFIQLSFLQYEFGQRLDTVRRLLNDYVKEHAQVKSIVLVNLEGVPILSVPAEPPVDGQLPPPGEWFRAVLKKGQYLSDLPVNYDLSNSTLYLAQTVHDFEDRTSPVGVIIFNIRATAFTDFVSSLKLGLGGYGFLMHRDGHVIYHPDARWLNGKEYLESGDTRLEKQISRMMMGEKGFGDYTFDREEKYFVYTPCRTRDWSVCISVLKPELMADVVKLRRQMIAFLAVVIGISVPISYLFIRGITRPVKQLMEGAGAIARGDLDQTINIRSNDELKALAEEFNLMAKQLKTSMGQILELKAFNEDVLRSVSSGIITVDRYCNLTSHNSSAETILGALPEEDGKDRWEDAREVMELLKITLESGAPIQDQELTLVRGNGAKNILGVNTALLRDGADQIVGAIAEIRDITRRKGVEEQMLRIEKLASLGELSAGVAHEIRNPLAGIKTSMQVLAKRRGTDAERMLIDGVLDEINRLNTIVTDLLKFSRPSPPVFVPSDLRVILEKTVDLVWKSMRTCDIELEHLHEEGLPQVMIDREQVQQVFLNLLLNAIKAMKQGGKLALVMKQVCDEAAEPFPGGDEPACFETSSYVQVEFIDTGCGISAEDLPRVFDPFFTSDPSGTGLGLSIAHKLLEENRGTISIESELGKGTRVIIRLPAGGGPSSTSRS</sequence>
<dbReference type="InterPro" id="IPR000700">
    <property type="entry name" value="PAS-assoc_C"/>
</dbReference>
<evidence type="ECO:0000256" key="12">
    <source>
        <dbReference type="ARBA" id="ARBA00023012"/>
    </source>
</evidence>
<evidence type="ECO:0000259" key="16">
    <source>
        <dbReference type="PROSITE" id="PS50113"/>
    </source>
</evidence>
<evidence type="ECO:0000313" key="18">
    <source>
        <dbReference type="EMBL" id="AFM23543.1"/>
    </source>
</evidence>
<keyword evidence="11 14" id="KW-1133">Transmembrane helix</keyword>
<keyword evidence="10" id="KW-0067">ATP-binding</keyword>
<dbReference type="Gene3D" id="1.10.287.130">
    <property type="match status" value="1"/>
</dbReference>
<dbReference type="Gene3D" id="3.30.565.10">
    <property type="entry name" value="Histidine kinase-like ATPase, C-terminal domain"/>
    <property type="match status" value="1"/>
</dbReference>
<dbReference type="SUPFAM" id="SSF158472">
    <property type="entry name" value="HAMP domain-like"/>
    <property type="match status" value="1"/>
</dbReference>
<feature type="transmembrane region" description="Helical" evidence="14">
    <location>
        <begin position="294"/>
        <end position="313"/>
    </location>
</feature>
<dbReference type="GO" id="GO:0005524">
    <property type="term" value="F:ATP binding"/>
    <property type="evidence" value="ECO:0007669"/>
    <property type="project" value="UniProtKB-KW"/>
</dbReference>
<evidence type="ECO:0000256" key="1">
    <source>
        <dbReference type="ARBA" id="ARBA00000085"/>
    </source>
</evidence>
<feature type="domain" description="HAMP" evidence="17">
    <location>
        <begin position="314"/>
        <end position="366"/>
    </location>
</feature>
<keyword evidence="19" id="KW-1185">Reference proteome</keyword>
<dbReference type="PROSITE" id="PS50109">
    <property type="entry name" value="HIS_KIN"/>
    <property type="match status" value="1"/>
</dbReference>
<dbReference type="AlphaFoldDB" id="I4C1V2"/>
<dbReference type="Pfam" id="PF02518">
    <property type="entry name" value="HATPase_c"/>
    <property type="match status" value="1"/>
</dbReference>
<evidence type="ECO:0000256" key="6">
    <source>
        <dbReference type="ARBA" id="ARBA00022679"/>
    </source>
</evidence>
<dbReference type="PROSITE" id="PS50113">
    <property type="entry name" value="PAC"/>
    <property type="match status" value="1"/>
</dbReference>
<proteinExistence type="predicted"/>
<dbReference type="CDD" id="cd06225">
    <property type="entry name" value="HAMP"/>
    <property type="match status" value="1"/>
</dbReference>
<evidence type="ECO:0000256" key="11">
    <source>
        <dbReference type="ARBA" id="ARBA00022989"/>
    </source>
</evidence>
<dbReference type="SMART" id="SM00388">
    <property type="entry name" value="HisKA"/>
    <property type="match status" value="1"/>
</dbReference>
<keyword evidence="4" id="KW-1003">Cell membrane</keyword>
<dbReference type="InterPro" id="IPR004358">
    <property type="entry name" value="Sig_transdc_His_kin-like_C"/>
</dbReference>
<keyword evidence="7 14" id="KW-0812">Transmembrane</keyword>
<gene>
    <name evidence="18" type="ordered locus">Desti_0819</name>
</gene>
<dbReference type="Proteomes" id="UP000006055">
    <property type="component" value="Chromosome"/>
</dbReference>
<evidence type="ECO:0000256" key="9">
    <source>
        <dbReference type="ARBA" id="ARBA00022777"/>
    </source>
</evidence>
<name>I4C1V2_DESTA</name>
<accession>I4C1V2</accession>
<dbReference type="InterPro" id="IPR033479">
    <property type="entry name" value="dCache_1"/>
</dbReference>
<dbReference type="SUPFAM" id="SSF55874">
    <property type="entry name" value="ATPase domain of HSP90 chaperone/DNA topoisomerase II/histidine kinase"/>
    <property type="match status" value="1"/>
</dbReference>
<evidence type="ECO:0000313" key="19">
    <source>
        <dbReference type="Proteomes" id="UP000006055"/>
    </source>
</evidence>
<dbReference type="Gene3D" id="6.10.340.10">
    <property type="match status" value="1"/>
</dbReference>
<dbReference type="Pfam" id="PF02743">
    <property type="entry name" value="dCache_1"/>
    <property type="match status" value="1"/>
</dbReference>
<evidence type="ECO:0000256" key="10">
    <source>
        <dbReference type="ARBA" id="ARBA00022840"/>
    </source>
</evidence>
<keyword evidence="12" id="KW-0902">Two-component regulatory system</keyword>
<keyword evidence="8" id="KW-0547">Nucleotide-binding</keyword>
<evidence type="ECO:0000256" key="5">
    <source>
        <dbReference type="ARBA" id="ARBA00022553"/>
    </source>
</evidence>
<dbReference type="eggNOG" id="COG5000">
    <property type="taxonomic scope" value="Bacteria"/>
</dbReference>
<dbReference type="SUPFAM" id="SSF55785">
    <property type="entry name" value="PYP-like sensor domain (PAS domain)"/>
    <property type="match status" value="1"/>
</dbReference>
<dbReference type="SMART" id="SM00304">
    <property type="entry name" value="HAMP"/>
    <property type="match status" value="1"/>
</dbReference>
<dbReference type="KEGG" id="dti:Desti_0819"/>
<feature type="domain" description="PAC" evidence="16">
    <location>
        <begin position="439"/>
        <end position="491"/>
    </location>
</feature>
<reference evidence="19" key="1">
    <citation type="submission" date="2012-06" db="EMBL/GenBank/DDBJ databases">
        <title>Complete sequence of chromosome of Desulfomonile tiedjei DSM 6799.</title>
        <authorList>
            <person name="Lucas S."/>
            <person name="Copeland A."/>
            <person name="Lapidus A."/>
            <person name="Glavina del Rio T."/>
            <person name="Dalin E."/>
            <person name="Tice H."/>
            <person name="Bruce D."/>
            <person name="Goodwin L."/>
            <person name="Pitluck S."/>
            <person name="Peters L."/>
            <person name="Ovchinnikova G."/>
            <person name="Zeytun A."/>
            <person name="Lu M."/>
            <person name="Kyrpides N."/>
            <person name="Mavromatis K."/>
            <person name="Ivanova N."/>
            <person name="Brettin T."/>
            <person name="Detter J.C."/>
            <person name="Han C."/>
            <person name="Larimer F."/>
            <person name="Land M."/>
            <person name="Hauser L."/>
            <person name="Markowitz V."/>
            <person name="Cheng J.-F."/>
            <person name="Hugenholtz P."/>
            <person name="Woyke T."/>
            <person name="Wu D."/>
            <person name="Spring S."/>
            <person name="Schroeder M."/>
            <person name="Brambilla E."/>
            <person name="Klenk H.-P."/>
            <person name="Eisen J.A."/>
        </authorList>
    </citation>
    <scope>NUCLEOTIDE SEQUENCE [LARGE SCALE GENOMIC DNA]</scope>
    <source>
        <strain evidence="19">ATCC 49306 / DSM 6799 / DCB-1</strain>
    </source>
</reference>
<evidence type="ECO:0000259" key="17">
    <source>
        <dbReference type="PROSITE" id="PS50885"/>
    </source>
</evidence>
<dbReference type="CDD" id="cd12912">
    <property type="entry name" value="PDC2_MCP_like"/>
    <property type="match status" value="1"/>
</dbReference>
<evidence type="ECO:0000256" key="13">
    <source>
        <dbReference type="ARBA" id="ARBA00023136"/>
    </source>
</evidence>
<dbReference type="PANTHER" id="PTHR43065:SF10">
    <property type="entry name" value="PEROXIDE STRESS-ACTIVATED HISTIDINE KINASE MAK3"/>
    <property type="match status" value="1"/>
</dbReference>
<evidence type="ECO:0000256" key="14">
    <source>
        <dbReference type="SAM" id="Phobius"/>
    </source>
</evidence>
<dbReference type="Pfam" id="PF00672">
    <property type="entry name" value="HAMP"/>
    <property type="match status" value="1"/>
</dbReference>
<dbReference type="RefSeq" id="WP_014808699.1">
    <property type="nucleotide sequence ID" value="NC_018025.1"/>
</dbReference>
<evidence type="ECO:0000256" key="8">
    <source>
        <dbReference type="ARBA" id="ARBA00022741"/>
    </source>
</evidence>
<dbReference type="NCBIfam" id="TIGR00229">
    <property type="entry name" value="sensory_box"/>
    <property type="match status" value="1"/>
</dbReference>
<evidence type="ECO:0000256" key="4">
    <source>
        <dbReference type="ARBA" id="ARBA00022475"/>
    </source>
</evidence>
<evidence type="ECO:0000256" key="7">
    <source>
        <dbReference type="ARBA" id="ARBA00022692"/>
    </source>
</evidence>
<dbReference type="GO" id="GO:0005886">
    <property type="term" value="C:plasma membrane"/>
    <property type="evidence" value="ECO:0007669"/>
    <property type="project" value="UniProtKB-SubCell"/>
</dbReference>
<evidence type="ECO:0000256" key="3">
    <source>
        <dbReference type="ARBA" id="ARBA00012438"/>
    </source>
</evidence>
<dbReference type="PROSITE" id="PS50885">
    <property type="entry name" value="HAMP"/>
    <property type="match status" value="1"/>
</dbReference>
<dbReference type="EMBL" id="CP003360">
    <property type="protein sequence ID" value="AFM23543.1"/>
    <property type="molecule type" value="Genomic_DNA"/>
</dbReference>
<keyword evidence="6" id="KW-0808">Transferase</keyword>
<dbReference type="HOGENOM" id="CLU_376307_0_0_7"/>
<dbReference type="SMART" id="SM00387">
    <property type="entry name" value="HATPase_c"/>
    <property type="match status" value="1"/>
</dbReference>
<keyword evidence="9" id="KW-0418">Kinase</keyword>
<dbReference type="EC" id="2.7.13.3" evidence="3"/>
<dbReference type="InterPro" id="IPR003661">
    <property type="entry name" value="HisK_dim/P_dom"/>
</dbReference>
<dbReference type="Gene3D" id="3.30.450.20">
    <property type="entry name" value="PAS domain"/>
    <property type="match status" value="2"/>
</dbReference>
<dbReference type="PRINTS" id="PR00344">
    <property type="entry name" value="BCTRLSENSOR"/>
</dbReference>